<sequence>MTSLNRTLLFIFLILAEIAYSQGGASSCAELQANFEQYQSCATSIPFENSTNNISGEVFNTTCIGEPFQGPTWFFMKIKTSGDIFLQISQVDNFGIPSDVDFVLWGPFNNLNNICSQLDLSKEVDCSWLPDGTENVALPNAVAGQLYILLVDNYSNTPGQITITQTGGDGSSDCSFLSSVKIKDNAGNDITQFNYCQPATKDLVATIDVTDFPGNVADLRFNYKWYKDGILISTLANSLSSTNILTVSESGTYKVETTAYDSTDPTVDLNTLEVSDAEITLKFFIAPNMTLQNTNTQCLSSTPVLQTVDNNTVVQTYTYEWFRNGASITGAIGSTFTPTLAGNYFVRISNDGCSPVDSNVITIYESPQVSISDNQTICENTTYQITSVIANSANLTSMTYQWYKDGNPIAGATSATYTVSVANQNPNTTSAYVLEVTEQGLCMTASNSVSITMNAKPSLSTTPVLLQQCDYISPNNDGIATVNLTQAYNSITNGATGLTLSYFLDAGLTQPITNPNVFTNTLPFAQNIYVTGVYPAQTPICTSNVAIINLVINPTSVAAYTNRAPVCPELNTNYGLIDFDSQRTIIKNTFFPTTNVNIAFYSNEIDASIEANELTNSSQLPIGISTIYTRVETNNNCAGIGTFTLEVYSTPARNVITPINACQTETIVLSSKDIEILTGQNPTVSVTYFNTFDNARDNVSAINKNTPLPLTVGTKTIFVRLFDTATQCFSIADFNINVFANPVITAPDPITMCGTTTADFNLDGRITQITSGNTNYQVFFYETLADLATDTRIPVTNAYNSASKTIYIKVIDPTNNGCSSTTSLQLRVVGSPGNTVNPDILQACDDSGFYSFDLTQRQGQMAGTTPLNTIQFRYYTDETEALANSNTTISVPSAFTNRTAGYQKIYVRLNSTVNIDSESGIACFRIFELELFVRPLPANNLQPQPYRICIDIQNNVINPAFIDTQLSETDYDFVWYNGSDANPSNEISSETTSTFSTSIPGNYSVKITNTTNTALCSRIINFTVRNTLIPFSILGDPAEQITFESDSKVTAIVTPQSPDFQYMIDDNGWQDSNVFHNIKEGIHILKVRNRFGCGEISTRIVIVDYPKYFTPNGDGFNDTWNIGGRTSLDISNIYIFDRYGKILTDLRVNGIGWDGMHNGHPLPSDDYWFKILYEKDGVKKEFKSHFTLKR</sequence>
<name>A0A495MKE1_9FLAO</name>
<keyword evidence="1" id="KW-0732">Signal</keyword>
<reference evidence="2 3" key="1">
    <citation type="submission" date="2018-10" db="EMBL/GenBank/DDBJ databases">
        <title>Genomic Encyclopedia of Archaeal and Bacterial Type Strains, Phase II (KMG-II): from individual species to whole genera.</title>
        <authorList>
            <person name="Goeker M."/>
        </authorList>
    </citation>
    <scope>NUCLEOTIDE SEQUENCE [LARGE SCALE GENOMIC DNA]</scope>
    <source>
        <strain evidence="2 3">DSM 29537</strain>
    </source>
</reference>
<dbReference type="InterPro" id="IPR026341">
    <property type="entry name" value="T9SS_type_B"/>
</dbReference>
<gene>
    <name evidence="2" type="ORF">CLV94_0901</name>
</gene>
<comment type="caution">
    <text evidence="2">The sequence shown here is derived from an EMBL/GenBank/DDBJ whole genome shotgun (WGS) entry which is preliminary data.</text>
</comment>
<dbReference type="AlphaFoldDB" id="A0A495MKE1"/>
<dbReference type="PROSITE" id="PS51257">
    <property type="entry name" value="PROKAR_LIPOPROTEIN"/>
    <property type="match status" value="1"/>
</dbReference>
<protein>
    <submittedName>
        <fullName evidence="2">Gliding motility-associated-like protein</fullName>
    </submittedName>
</protein>
<feature type="chain" id="PRO_5019716001" evidence="1">
    <location>
        <begin position="22"/>
        <end position="1190"/>
    </location>
</feature>
<dbReference type="EMBL" id="RBLC01000001">
    <property type="protein sequence ID" value="RKS25855.1"/>
    <property type="molecule type" value="Genomic_DNA"/>
</dbReference>
<evidence type="ECO:0000313" key="3">
    <source>
        <dbReference type="Proteomes" id="UP000277579"/>
    </source>
</evidence>
<evidence type="ECO:0000256" key="1">
    <source>
        <dbReference type="SAM" id="SignalP"/>
    </source>
</evidence>
<dbReference type="Gene3D" id="2.60.40.10">
    <property type="entry name" value="Immunoglobulins"/>
    <property type="match status" value="1"/>
</dbReference>
<dbReference type="Proteomes" id="UP000277579">
    <property type="component" value="Unassembled WGS sequence"/>
</dbReference>
<dbReference type="NCBIfam" id="TIGR04131">
    <property type="entry name" value="Bac_Flav_CTERM"/>
    <property type="match status" value="1"/>
</dbReference>
<proteinExistence type="predicted"/>
<evidence type="ECO:0000313" key="2">
    <source>
        <dbReference type="EMBL" id="RKS25855.1"/>
    </source>
</evidence>
<dbReference type="InterPro" id="IPR013783">
    <property type="entry name" value="Ig-like_fold"/>
</dbReference>
<organism evidence="2 3">
    <name type="scientific">Flavobacterium endophyticum</name>
    <dbReference type="NCBI Taxonomy" id="1540163"/>
    <lineage>
        <taxon>Bacteria</taxon>
        <taxon>Pseudomonadati</taxon>
        <taxon>Bacteroidota</taxon>
        <taxon>Flavobacteriia</taxon>
        <taxon>Flavobacteriales</taxon>
        <taxon>Flavobacteriaceae</taxon>
        <taxon>Flavobacterium</taxon>
    </lineage>
</organism>
<dbReference type="Pfam" id="PF13585">
    <property type="entry name" value="CHU_C"/>
    <property type="match status" value="1"/>
</dbReference>
<accession>A0A495MKE1</accession>
<keyword evidence="3" id="KW-1185">Reference proteome</keyword>
<dbReference type="OrthoDB" id="9765926at2"/>
<feature type="signal peptide" evidence="1">
    <location>
        <begin position="1"/>
        <end position="21"/>
    </location>
</feature>